<dbReference type="PANTHER" id="PTHR11908">
    <property type="entry name" value="XANTHINE DEHYDROGENASE"/>
    <property type="match status" value="1"/>
</dbReference>
<dbReference type="InterPro" id="IPR016208">
    <property type="entry name" value="Ald_Oxase/xanthine_DH-like"/>
</dbReference>
<dbReference type="SUPFAM" id="SSF54665">
    <property type="entry name" value="CO dehydrogenase molybdoprotein N-domain-like"/>
    <property type="match status" value="1"/>
</dbReference>
<reference evidence="4" key="1">
    <citation type="journal article" date="2014" name="Front. Microbiol.">
        <title>High frequency of phylogenetically diverse reductive dehalogenase-homologous genes in deep subseafloor sedimentary metagenomes.</title>
        <authorList>
            <person name="Kawai M."/>
            <person name="Futagami T."/>
            <person name="Toyoda A."/>
            <person name="Takaki Y."/>
            <person name="Nishi S."/>
            <person name="Hori S."/>
            <person name="Arai W."/>
            <person name="Tsubouchi T."/>
            <person name="Morono Y."/>
            <person name="Uchiyama I."/>
            <person name="Ito T."/>
            <person name="Fujiyama A."/>
            <person name="Inagaki F."/>
            <person name="Takami H."/>
        </authorList>
    </citation>
    <scope>NUCLEOTIDE SEQUENCE</scope>
    <source>
        <strain evidence="4">Expedition CK06-06</strain>
    </source>
</reference>
<dbReference type="InterPro" id="IPR000674">
    <property type="entry name" value="Ald_Oxase/Xan_DH_a/b"/>
</dbReference>
<feature type="domain" description="Aldehyde oxidase/xanthine dehydrogenase a/b hammerhead" evidence="3">
    <location>
        <begin position="20"/>
        <end position="140"/>
    </location>
</feature>
<feature type="non-terminal residue" evidence="4">
    <location>
        <position position="164"/>
    </location>
</feature>
<comment type="caution">
    <text evidence="4">The sequence shown here is derived from an EMBL/GenBank/DDBJ whole genome shotgun (WGS) entry which is preliminary data.</text>
</comment>
<dbReference type="Gene3D" id="3.90.1170.50">
    <property type="entry name" value="Aldehyde oxidase/xanthine dehydrogenase, a/b hammerhead"/>
    <property type="match status" value="1"/>
</dbReference>
<sequence length="164" mass="17999">MMAKLIGKPITRNEDPRLLTGQALFVDDVELPGMLHAAFLRSEYAHARLKGIDLSAALERPGVVAAFTAEDMGDDWSPGPPLVIPPPTIEDVEFYTRTQVPLVKDKVRHAGEPLAIVIAESRYIAEDALDDIVVDLEPLDVVTNIERALEPDSPLVHDDLESNL</sequence>
<dbReference type="Pfam" id="PF01315">
    <property type="entry name" value="Ald_Xan_dh_C"/>
    <property type="match status" value="1"/>
</dbReference>
<dbReference type="AlphaFoldDB" id="X0VLQ7"/>
<protein>
    <recommendedName>
        <fullName evidence="3">Aldehyde oxidase/xanthine dehydrogenase a/b hammerhead domain-containing protein</fullName>
    </recommendedName>
</protein>
<keyword evidence="1" id="KW-0500">Molybdenum</keyword>
<dbReference type="SMART" id="SM01008">
    <property type="entry name" value="Ald_Xan_dh_C"/>
    <property type="match status" value="1"/>
</dbReference>
<evidence type="ECO:0000313" key="4">
    <source>
        <dbReference type="EMBL" id="GAG19274.1"/>
    </source>
</evidence>
<dbReference type="GO" id="GO:0005506">
    <property type="term" value="F:iron ion binding"/>
    <property type="evidence" value="ECO:0007669"/>
    <property type="project" value="InterPro"/>
</dbReference>
<keyword evidence="2" id="KW-0560">Oxidoreductase</keyword>
<dbReference type="Gene3D" id="3.30.365.10">
    <property type="entry name" value="Aldehyde oxidase/xanthine dehydrogenase, molybdopterin binding domain"/>
    <property type="match status" value="2"/>
</dbReference>
<dbReference type="InterPro" id="IPR036856">
    <property type="entry name" value="Ald_Oxase/Xan_DH_a/b_sf"/>
</dbReference>
<evidence type="ECO:0000256" key="2">
    <source>
        <dbReference type="ARBA" id="ARBA00023002"/>
    </source>
</evidence>
<name>X0VLQ7_9ZZZZ</name>
<gene>
    <name evidence="4" type="ORF">S01H1_47147</name>
</gene>
<dbReference type="GO" id="GO:0016491">
    <property type="term" value="F:oxidoreductase activity"/>
    <property type="evidence" value="ECO:0007669"/>
    <property type="project" value="UniProtKB-KW"/>
</dbReference>
<proteinExistence type="predicted"/>
<dbReference type="PANTHER" id="PTHR11908:SF132">
    <property type="entry name" value="ALDEHYDE OXIDASE 1-RELATED"/>
    <property type="match status" value="1"/>
</dbReference>
<accession>X0VLQ7</accession>
<organism evidence="4">
    <name type="scientific">marine sediment metagenome</name>
    <dbReference type="NCBI Taxonomy" id="412755"/>
    <lineage>
        <taxon>unclassified sequences</taxon>
        <taxon>metagenomes</taxon>
        <taxon>ecological metagenomes</taxon>
    </lineage>
</organism>
<dbReference type="EMBL" id="BARS01030218">
    <property type="protein sequence ID" value="GAG19274.1"/>
    <property type="molecule type" value="Genomic_DNA"/>
</dbReference>
<evidence type="ECO:0000259" key="3">
    <source>
        <dbReference type="SMART" id="SM01008"/>
    </source>
</evidence>
<evidence type="ECO:0000256" key="1">
    <source>
        <dbReference type="ARBA" id="ARBA00022505"/>
    </source>
</evidence>